<dbReference type="Pfam" id="PF07715">
    <property type="entry name" value="Plug"/>
    <property type="match status" value="1"/>
</dbReference>
<keyword evidence="13" id="KW-0675">Receptor</keyword>
<feature type="signal peptide" evidence="10">
    <location>
        <begin position="1"/>
        <end position="32"/>
    </location>
</feature>
<evidence type="ECO:0000256" key="6">
    <source>
        <dbReference type="ARBA" id="ARBA00023136"/>
    </source>
</evidence>
<organism evidence="13 14">
    <name type="scientific">Mucilaginibacter roseus</name>
    <dbReference type="NCBI Taxonomy" id="1528868"/>
    <lineage>
        <taxon>Bacteria</taxon>
        <taxon>Pseudomonadati</taxon>
        <taxon>Bacteroidota</taxon>
        <taxon>Sphingobacteriia</taxon>
        <taxon>Sphingobacteriales</taxon>
        <taxon>Sphingobacteriaceae</taxon>
        <taxon>Mucilaginibacter</taxon>
    </lineage>
</organism>
<keyword evidence="7 8" id="KW-0998">Cell outer membrane</keyword>
<gene>
    <name evidence="13" type="ORF">LT679_08340</name>
</gene>
<keyword evidence="2 8" id="KW-0813">Transport</keyword>
<evidence type="ECO:0000256" key="10">
    <source>
        <dbReference type="SAM" id="SignalP"/>
    </source>
</evidence>
<dbReference type="Gene3D" id="2.170.130.10">
    <property type="entry name" value="TonB-dependent receptor, plug domain"/>
    <property type="match status" value="1"/>
</dbReference>
<evidence type="ECO:0000256" key="9">
    <source>
        <dbReference type="RuleBase" id="RU003357"/>
    </source>
</evidence>
<evidence type="ECO:0000256" key="3">
    <source>
        <dbReference type="ARBA" id="ARBA00022452"/>
    </source>
</evidence>
<dbReference type="InterPro" id="IPR008969">
    <property type="entry name" value="CarboxyPept-like_regulatory"/>
</dbReference>
<dbReference type="InterPro" id="IPR012910">
    <property type="entry name" value="Plug_dom"/>
</dbReference>
<dbReference type="InterPro" id="IPR037066">
    <property type="entry name" value="Plug_dom_sf"/>
</dbReference>
<dbReference type="SUPFAM" id="SSF56935">
    <property type="entry name" value="Porins"/>
    <property type="match status" value="1"/>
</dbReference>
<keyword evidence="6 8" id="KW-0472">Membrane</keyword>
<dbReference type="Pfam" id="PF13715">
    <property type="entry name" value="CarbopepD_reg_2"/>
    <property type="match status" value="1"/>
</dbReference>
<dbReference type="RefSeq" id="WP_232176995.1">
    <property type="nucleotide sequence ID" value="NZ_JAJPWV010000002.1"/>
</dbReference>
<evidence type="ECO:0000256" key="2">
    <source>
        <dbReference type="ARBA" id="ARBA00022448"/>
    </source>
</evidence>
<evidence type="ECO:0000259" key="12">
    <source>
        <dbReference type="Pfam" id="PF07715"/>
    </source>
</evidence>
<dbReference type="EMBL" id="JAJPWV010000002">
    <property type="protein sequence ID" value="MCD8740604.1"/>
    <property type="molecule type" value="Genomic_DNA"/>
</dbReference>
<evidence type="ECO:0000256" key="1">
    <source>
        <dbReference type="ARBA" id="ARBA00004571"/>
    </source>
</evidence>
<proteinExistence type="inferred from homology"/>
<dbReference type="PROSITE" id="PS52016">
    <property type="entry name" value="TONB_DEPENDENT_REC_3"/>
    <property type="match status" value="1"/>
</dbReference>
<dbReference type="NCBIfam" id="TIGR04056">
    <property type="entry name" value="OMP_RagA_SusC"/>
    <property type="match status" value="1"/>
</dbReference>
<evidence type="ECO:0000313" key="13">
    <source>
        <dbReference type="EMBL" id="MCD8740604.1"/>
    </source>
</evidence>
<comment type="subcellular location">
    <subcellularLocation>
        <location evidence="1 8">Cell outer membrane</location>
        <topology evidence="1 8">Multi-pass membrane protein</topology>
    </subcellularLocation>
</comment>
<feature type="domain" description="TonB-dependent receptor plug" evidence="12">
    <location>
        <begin position="125"/>
        <end position="230"/>
    </location>
</feature>
<comment type="similarity">
    <text evidence="8 9">Belongs to the TonB-dependent receptor family.</text>
</comment>
<name>A0ABS8U475_9SPHI</name>
<evidence type="ECO:0000313" key="14">
    <source>
        <dbReference type="Proteomes" id="UP001199919"/>
    </source>
</evidence>
<sequence length="1063" mass="115691">MKRNLLFFRNSKCLRLYLSVLLTAFAFLSAHAQGKRVTGTVSDNAGPIPGASVRVKGSTAGTTTTPTGTYSLNVPDDAVLVVTYVGYATQEIPVNGRSTINVTLLSNSQSLQEIVVVGYGTTQRKDLTGSVSSVSADQVAKVPVTQLDQALQGRAAGVQVTNNDGAPGAGVSVQIRGVGSLGSNDPLYVVDGYPITGGLNNINPNDIASMDILKDASATAIYGVRAANGVVIITTKRGRKDGVQVSLDLNGSIQAQPRKYQVLNAQQWATLANETPIDKLPEWSDPAALTNINWQDAVYRTGSRQNYNLAIRGGNEKVQTAFSAGYFDQKGIVLGSFFKRINLGLNVDYNVNKWLKANASAKYSRQNNANPFGTGSLLQLAALIPTAGANKFTKEATDGNGNYAFYNPINIYTKSWNNPVYFIETLDTKNQTNYFLSTTSLEATIIDGLKVKTNLGINTSDYSGYYFTPSDVRTRDQYGVASNNQYNTYSQSANNTYEWLWENTISYSKMFGKHSLDLLAGVSEQKNNFRTIGGNGNQLPSNGIRDLSQVQNLVAFGSQTVYTLASQFGRLTYKYDDKYLLTATVRRDGSSRFYQGNQYGVFPSASFAWRAKQEDFLKDVNFLSDLKFRVGYGEVGSQANIPLFQYLARYGSGGPATSASNVGYPFGGTYQTGLAYQNLDNLGLTWETSRQTNIGVDFAMLNNDLTVTVDWYRKDSKDFLLKVPIASQSGVTTQAQNAGSIRNQGFEVALNYRKKVSQDFNYGLGLNITTVNNKLLSINKGVNSLMNLVVLSSASGNGWNQFSRTYIGQPVGEFYGYESLGIFQTQAEIDALNAKAPDGHYQGAAAQPTVPGDRKFKDINGDGQITADDRTSLGSPIPKFYGGFNLDMTYKAFDFNAFFYGSYGNKIFNYAARNLESFQASPFVGVQNVGVKYYENRWTPTNPSNRYARVNYNDDISASNVPSSVYVENGSYLRLRNVTLGYTLPGDIAKKLTVNRVRISLSAQNLFTITKYSGLDPEIGQPTGTDASDPTATVAAAGPTAAGIDVGTYPLSRFYTLGISVTF</sequence>
<keyword evidence="14" id="KW-1185">Reference proteome</keyword>
<dbReference type="Pfam" id="PF00593">
    <property type="entry name" value="TonB_dep_Rec_b-barrel"/>
    <property type="match status" value="1"/>
</dbReference>
<dbReference type="InterPro" id="IPR023996">
    <property type="entry name" value="TonB-dep_OMP_SusC/RagA"/>
</dbReference>
<dbReference type="InterPro" id="IPR000531">
    <property type="entry name" value="Beta-barrel_TonB"/>
</dbReference>
<evidence type="ECO:0000256" key="4">
    <source>
        <dbReference type="ARBA" id="ARBA00022692"/>
    </source>
</evidence>
<dbReference type="InterPro" id="IPR023997">
    <property type="entry name" value="TonB-dep_OMP_SusC/RagA_CS"/>
</dbReference>
<dbReference type="Gene3D" id="2.60.40.1120">
    <property type="entry name" value="Carboxypeptidase-like, regulatory domain"/>
    <property type="match status" value="1"/>
</dbReference>
<dbReference type="InterPro" id="IPR039426">
    <property type="entry name" value="TonB-dep_rcpt-like"/>
</dbReference>
<feature type="chain" id="PRO_5045365579" evidence="10">
    <location>
        <begin position="33"/>
        <end position="1063"/>
    </location>
</feature>
<keyword evidence="3 8" id="KW-1134">Transmembrane beta strand</keyword>
<evidence type="ECO:0000259" key="11">
    <source>
        <dbReference type="Pfam" id="PF00593"/>
    </source>
</evidence>
<dbReference type="Proteomes" id="UP001199919">
    <property type="component" value="Unassembled WGS sequence"/>
</dbReference>
<keyword evidence="5 9" id="KW-0798">TonB box</keyword>
<dbReference type="NCBIfam" id="TIGR04057">
    <property type="entry name" value="SusC_RagA_signa"/>
    <property type="match status" value="1"/>
</dbReference>
<evidence type="ECO:0000256" key="8">
    <source>
        <dbReference type="PROSITE-ProRule" id="PRU01360"/>
    </source>
</evidence>
<dbReference type="SUPFAM" id="SSF49464">
    <property type="entry name" value="Carboxypeptidase regulatory domain-like"/>
    <property type="match status" value="1"/>
</dbReference>
<dbReference type="InterPro" id="IPR036942">
    <property type="entry name" value="Beta-barrel_TonB_sf"/>
</dbReference>
<keyword evidence="4 8" id="KW-0812">Transmembrane</keyword>
<feature type="domain" description="TonB-dependent receptor-like beta-barrel" evidence="11">
    <location>
        <begin position="400"/>
        <end position="1006"/>
    </location>
</feature>
<accession>A0ABS8U475</accession>
<protein>
    <submittedName>
        <fullName evidence="13">TonB-dependent receptor</fullName>
    </submittedName>
</protein>
<dbReference type="Gene3D" id="2.40.170.20">
    <property type="entry name" value="TonB-dependent receptor, beta-barrel domain"/>
    <property type="match status" value="1"/>
</dbReference>
<comment type="caution">
    <text evidence="13">The sequence shown here is derived from an EMBL/GenBank/DDBJ whole genome shotgun (WGS) entry which is preliminary data.</text>
</comment>
<reference evidence="13 14" key="1">
    <citation type="submission" date="2021-12" db="EMBL/GenBank/DDBJ databases">
        <title>Mucilaginibacter roseus genome.</title>
        <authorList>
            <person name="Ferreira J.R."/>
            <person name="Newman J.D."/>
        </authorList>
    </citation>
    <scope>NUCLEOTIDE SEQUENCE [LARGE SCALE GENOMIC DNA]</scope>
    <source>
        <strain evidence="13 14">LMG 28454</strain>
    </source>
</reference>
<evidence type="ECO:0000256" key="5">
    <source>
        <dbReference type="ARBA" id="ARBA00023077"/>
    </source>
</evidence>
<keyword evidence="10" id="KW-0732">Signal</keyword>
<evidence type="ECO:0000256" key="7">
    <source>
        <dbReference type="ARBA" id="ARBA00023237"/>
    </source>
</evidence>